<gene>
    <name evidence="2" type="ORF">ACFOPX_02875</name>
</gene>
<dbReference type="EMBL" id="JBHRZO010000011">
    <property type="protein sequence ID" value="MFC3847481.1"/>
    <property type="molecule type" value="Genomic_DNA"/>
</dbReference>
<feature type="region of interest" description="Disordered" evidence="1">
    <location>
        <begin position="49"/>
        <end position="77"/>
    </location>
</feature>
<comment type="caution">
    <text evidence="2">The sequence shown here is derived from an EMBL/GenBank/DDBJ whole genome shotgun (WGS) entry which is preliminary data.</text>
</comment>
<dbReference type="RefSeq" id="WP_104752786.1">
    <property type="nucleotide sequence ID" value="NZ_FZMF01000046.1"/>
</dbReference>
<reference evidence="3" key="1">
    <citation type="journal article" date="2019" name="Int. J. Syst. Evol. Microbiol.">
        <title>The Global Catalogue of Microorganisms (GCM) 10K type strain sequencing project: providing services to taxonomists for standard genome sequencing and annotation.</title>
        <authorList>
            <consortium name="The Broad Institute Genomics Platform"/>
            <consortium name="The Broad Institute Genome Sequencing Center for Infectious Disease"/>
            <person name="Wu L."/>
            <person name="Ma J."/>
        </authorList>
    </citation>
    <scope>NUCLEOTIDE SEQUENCE [LARGE SCALE GENOMIC DNA]</scope>
    <source>
        <strain evidence="3">CCUG 53816</strain>
    </source>
</reference>
<dbReference type="Proteomes" id="UP001595783">
    <property type="component" value="Unassembled WGS sequence"/>
</dbReference>
<feature type="compositionally biased region" description="Basic and acidic residues" evidence="1">
    <location>
        <begin position="49"/>
        <end position="63"/>
    </location>
</feature>
<proteinExistence type="predicted"/>
<accession>A0ABV7ZH77</accession>
<protein>
    <submittedName>
        <fullName evidence="2">Uncharacterized protein</fullName>
    </submittedName>
</protein>
<evidence type="ECO:0000313" key="3">
    <source>
        <dbReference type="Proteomes" id="UP001595783"/>
    </source>
</evidence>
<keyword evidence="3" id="KW-1185">Reference proteome</keyword>
<name>A0ABV7ZH77_9HELI</name>
<organism evidence="2 3">
    <name type="scientific">Helicobacter baculiformis</name>
    <dbReference type="NCBI Taxonomy" id="427351"/>
    <lineage>
        <taxon>Bacteria</taxon>
        <taxon>Pseudomonadati</taxon>
        <taxon>Campylobacterota</taxon>
        <taxon>Epsilonproteobacteria</taxon>
        <taxon>Campylobacterales</taxon>
        <taxon>Helicobacteraceae</taxon>
        <taxon>Helicobacter</taxon>
    </lineage>
</organism>
<evidence type="ECO:0000256" key="1">
    <source>
        <dbReference type="SAM" id="MobiDB-lite"/>
    </source>
</evidence>
<evidence type="ECO:0000313" key="2">
    <source>
        <dbReference type="EMBL" id="MFC3847481.1"/>
    </source>
</evidence>
<sequence length="123" mass="14246">MSSVTGNVTHINQNSPFGSIVYQNALPKLDHENHKEFLERLQAVQETRALEKNKAVHRDKEDSSSAQQHGAQEQFYEQPDMRCLDKRHCYHGHYYSDNALERALENTEELEGFLEPHVLDVII</sequence>